<dbReference type="Proteomes" id="UP000003155">
    <property type="component" value="Unassembled WGS sequence"/>
</dbReference>
<feature type="domain" description="Response regulatory" evidence="2">
    <location>
        <begin position="19"/>
        <end position="130"/>
    </location>
</feature>
<evidence type="ECO:0000259" key="3">
    <source>
        <dbReference type="PROSITE" id="PS50930"/>
    </source>
</evidence>
<reference evidence="4 5" key="1">
    <citation type="submission" date="2011-02" db="EMBL/GenBank/DDBJ databases">
        <authorList>
            <person name="Durkin A.S."/>
            <person name="Madupu R."/>
            <person name="Torralba M."/>
            <person name="Gillis M."/>
            <person name="Methe B."/>
            <person name="Sutton G."/>
            <person name="Nelson K.E."/>
        </authorList>
    </citation>
    <scope>NUCLEOTIDE SEQUENCE [LARGE SCALE GENOMIC DNA]</scope>
    <source>
        <strain evidence="4 5">CRIS 18C-A</strain>
    </source>
</reference>
<accession>F0HA80</accession>
<dbReference type="PROSITE" id="PS50930">
    <property type="entry name" value="HTH_LYTTR"/>
    <property type="match status" value="1"/>
</dbReference>
<dbReference type="PROSITE" id="PS50110">
    <property type="entry name" value="RESPONSE_REGULATORY"/>
    <property type="match status" value="1"/>
</dbReference>
<dbReference type="Pfam" id="PF04397">
    <property type="entry name" value="LytTR"/>
    <property type="match status" value="1"/>
</dbReference>
<dbReference type="InterPro" id="IPR007492">
    <property type="entry name" value="LytTR_DNA-bd_dom"/>
</dbReference>
<dbReference type="Gene3D" id="3.40.50.2300">
    <property type="match status" value="1"/>
</dbReference>
<sequence length="251" mass="28822">MISKPMVETILKTNPYRMKCLVVDDESIAVKGIANYIGKLDFLEVAASCSSASEAAEILRNKEIDLMFLDINMPRLSGLDFLESLDKPPLTIITTAYSEYALDGFRLHVTDYLMKPIAFQRFFQAVSKAREMFLLQSGREETTAPGMYIRQGDSFKRIAWEDILYAEGMQNYVRLHFEDRVLTIHQTMTSLEEMLPREAFFRIHRSFLVNISHIDTISGGRIFMGGKELPVSKQRKDELLRSVVYKNLISK</sequence>
<evidence type="ECO:0000259" key="2">
    <source>
        <dbReference type="PROSITE" id="PS50110"/>
    </source>
</evidence>
<dbReference type="SMART" id="SM00448">
    <property type="entry name" value="REC"/>
    <property type="match status" value="1"/>
</dbReference>
<dbReference type="InterPro" id="IPR046947">
    <property type="entry name" value="LytR-like"/>
</dbReference>
<feature type="modified residue" description="4-aspartylphosphate" evidence="1">
    <location>
        <position position="70"/>
    </location>
</feature>
<dbReference type="Pfam" id="PF00072">
    <property type="entry name" value="Response_reg"/>
    <property type="match status" value="1"/>
</dbReference>
<proteinExistence type="predicted"/>
<name>F0HA80_9BACT</name>
<dbReference type="PANTHER" id="PTHR37299:SF1">
    <property type="entry name" value="STAGE 0 SPORULATION PROTEIN A HOMOLOG"/>
    <property type="match status" value="1"/>
</dbReference>
<gene>
    <name evidence="4" type="ORF">HMPREF9303_0570</name>
</gene>
<keyword evidence="1" id="KW-0597">Phosphoprotein</keyword>
<dbReference type="AlphaFoldDB" id="F0HA80"/>
<comment type="caution">
    <text evidence="4">The sequence shown here is derived from an EMBL/GenBank/DDBJ whole genome shotgun (WGS) entry which is preliminary data.</text>
</comment>
<keyword evidence="5" id="KW-1185">Reference proteome</keyword>
<dbReference type="InterPro" id="IPR001789">
    <property type="entry name" value="Sig_transdc_resp-reg_receiver"/>
</dbReference>
<protein>
    <submittedName>
        <fullName evidence="4">LytTr DNA-binding domain protein</fullName>
    </submittedName>
</protein>
<dbReference type="PANTHER" id="PTHR37299">
    <property type="entry name" value="TRANSCRIPTIONAL REGULATOR-RELATED"/>
    <property type="match status" value="1"/>
</dbReference>
<evidence type="ECO:0000313" key="4">
    <source>
        <dbReference type="EMBL" id="EGC85324.1"/>
    </source>
</evidence>
<dbReference type="EMBL" id="AEXO01000100">
    <property type="protein sequence ID" value="EGC85324.1"/>
    <property type="molecule type" value="Genomic_DNA"/>
</dbReference>
<keyword evidence="4" id="KW-0238">DNA-binding</keyword>
<dbReference type="GO" id="GO:0000156">
    <property type="term" value="F:phosphorelay response regulator activity"/>
    <property type="evidence" value="ECO:0007669"/>
    <property type="project" value="InterPro"/>
</dbReference>
<dbReference type="GO" id="GO:0003677">
    <property type="term" value="F:DNA binding"/>
    <property type="evidence" value="ECO:0007669"/>
    <property type="project" value="UniProtKB-KW"/>
</dbReference>
<evidence type="ECO:0000256" key="1">
    <source>
        <dbReference type="PROSITE-ProRule" id="PRU00169"/>
    </source>
</evidence>
<dbReference type="SMART" id="SM00850">
    <property type="entry name" value="LytTR"/>
    <property type="match status" value="1"/>
</dbReference>
<feature type="domain" description="HTH LytTR-type" evidence="3">
    <location>
        <begin position="147"/>
        <end position="235"/>
    </location>
</feature>
<evidence type="ECO:0000313" key="5">
    <source>
        <dbReference type="Proteomes" id="UP000003155"/>
    </source>
</evidence>
<organism evidence="4 5">
    <name type="scientific">Prevotella denticola CRIS 18C-A</name>
    <dbReference type="NCBI Taxonomy" id="944557"/>
    <lineage>
        <taxon>Bacteria</taxon>
        <taxon>Pseudomonadati</taxon>
        <taxon>Bacteroidota</taxon>
        <taxon>Bacteroidia</taxon>
        <taxon>Bacteroidales</taxon>
        <taxon>Prevotellaceae</taxon>
        <taxon>Prevotella</taxon>
    </lineage>
</organism>
<dbReference type="SUPFAM" id="SSF52172">
    <property type="entry name" value="CheY-like"/>
    <property type="match status" value="1"/>
</dbReference>
<dbReference type="Gene3D" id="2.40.50.1020">
    <property type="entry name" value="LytTr DNA-binding domain"/>
    <property type="match status" value="1"/>
</dbReference>
<dbReference type="InterPro" id="IPR011006">
    <property type="entry name" value="CheY-like_superfamily"/>
</dbReference>